<sequence length="228" mass="25416">MNDDVKINRLFEWDETAEDWIINSAYVTGPPFTSPSTVSDYNGKTQQFFLASAKDSDSASDVALPHIEITSSDTTLANLHYTEQYTFDTGPKFAPSYIRRTIAYITFDSTCTSFEFDNVTLLGLDMEGASVITTENANSNLVVTFKNVAFDICTALNNNDGSCDPDSPLYSPQQPLSYPECLLTTSPVVIQSSFVYEKDMAPIPGYIFYQICIIMMINNLHHQLVQKS</sequence>
<comment type="caution">
    <text evidence="1">The sequence shown here is derived from an EMBL/GenBank/DDBJ whole genome shotgun (WGS) entry which is preliminary data.</text>
</comment>
<dbReference type="EMBL" id="SNRW01005634">
    <property type="protein sequence ID" value="KAA6384687.1"/>
    <property type="molecule type" value="Genomic_DNA"/>
</dbReference>
<evidence type="ECO:0000313" key="1">
    <source>
        <dbReference type="EMBL" id="KAA6384687.1"/>
    </source>
</evidence>
<protein>
    <submittedName>
        <fullName evidence="1">Uncharacterized protein</fullName>
    </submittedName>
</protein>
<accession>A0A5J4VPW3</accession>
<organism evidence="1 2">
    <name type="scientific">Streblomastix strix</name>
    <dbReference type="NCBI Taxonomy" id="222440"/>
    <lineage>
        <taxon>Eukaryota</taxon>
        <taxon>Metamonada</taxon>
        <taxon>Preaxostyla</taxon>
        <taxon>Oxymonadida</taxon>
        <taxon>Streblomastigidae</taxon>
        <taxon>Streblomastix</taxon>
    </lineage>
</organism>
<dbReference type="Proteomes" id="UP000324800">
    <property type="component" value="Unassembled WGS sequence"/>
</dbReference>
<gene>
    <name evidence="1" type="ORF">EZS28_019785</name>
</gene>
<reference evidence="1 2" key="1">
    <citation type="submission" date="2019-03" db="EMBL/GenBank/DDBJ databases">
        <title>Single cell metagenomics reveals metabolic interactions within the superorganism composed of flagellate Streblomastix strix and complex community of Bacteroidetes bacteria on its surface.</title>
        <authorList>
            <person name="Treitli S.C."/>
            <person name="Kolisko M."/>
            <person name="Husnik F."/>
            <person name="Keeling P."/>
            <person name="Hampl V."/>
        </authorList>
    </citation>
    <scope>NUCLEOTIDE SEQUENCE [LARGE SCALE GENOMIC DNA]</scope>
    <source>
        <strain evidence="1">ST1C</strain>
    </source>
</reference>
<name>A0A5J4VPW3_9EUKA</name>
<proteinExistence type="predicted"/>
<evidence type="ECO:0000313" key="2">
    <source>
        <dbReference type="Proteomes" id="UP000324800"/>
    </source>
</evidence>
<dbReference type="AlphaFoldDB" id="A0A5J4VPW3"/>